<dbReference type="Proteomes" id="UP000806077">
    <property type="component" value="Unassembled WGS sequence"/>
</dbReference>
<gene>
    <name evidence="1" type="ORF">F7645_01110</name>
</gene>
<proteinExistence type="predicted"/>
<dbReference type="AlphaFoldDB" id="A0AAP1RCX7"/>
<protein>
    <submittedName>
        <fullName evidence="1">Uncharacterized protein</fullName>
    </submittedName>
</protein>
<evidence type="ECO:0000313" key="1">
    <source>
        <dbReference type="EMBL" id="MBE7694036.1"/>
    </source>
</evidence>
<name>A0AAP1RCX7_9FLAO</name>
<accession>A0AAP1RCX7</accession>
<reference evidence="1 2" key="1">
    <citation type="journal article" date="2020" name="Int. J. Syst. Evol. Microbiol.">
        <title>Tenacibaculum piscium sp. nov., isolated from skin ulcers of sea-farmed fish, and description of Tenacibaculum finnmarkense sp. nov. with subdivision into genomovars finnmarkense and ulcerans.</title>
        <authorList>
            <person name="Olsen A.B."/>
            <person name="Spilsberg B."/>
            <person name="Nilsen H.K."/>
            <person name="Lagesen K."/>
            <person name="Gulla S."/>
            <person name="Avendano-Herrera R."/>
            <person name="Irgang R."/>
            <person name="Duchaud E."/>
            <person name="Colquhoun D.J."/>
        </authorList>
    </citation>
    <scope>NUCLEOTIDE SEQUENCE [LARGE SCALE GENOMIC DNA]</scope>
    <source>
        <strain evidence="1 2">TNO037</strain>
    </source>
</reference>
<dbReference type="RefSeq" id="WP_101955338.1">
    <property type="nucleotide sequence ID" value="NZ_JAJHTL010000002.1"/>
</dbReference>
<sequence length="111" mass="13285">MNKKEKQIIKNIIICLREEILNKKIQFTGSENFPLGCCGNASNILLDRLKANGFKQIEQKVNMWFNNQSHSWLIYKEHIIDITIDQFESIEYQCFIFEEKKSLFHQKFQQI</sequence>
<keyword evidence="2" id="KW-1185">Reference proteome</keyword>
<organism evidence="1 2">
    <name type="scientific">Tenacibaculum finnmarkense genomovar finnmarkense</name>
    <dbReference type="NCBI Taxonomy" id="1458503"/>
    <lineage>
        <taxon>Bacteria</taxon>
        <taxon>Pseudomonadati</taxon>
        <taxon>Bacteroidota</taxon>
        <taxon>Flavobacteriia</taxon>
        <taxon>Flavobacteriales</taxon>
        <taxon>Flavobacteriaceae</taxon>
        <taxon>Tenacibaculum</taxon>
        <taxon>Tenacibaculum finnmarkense</taxon>
    </lineage>
</organism>
<comment type="caution">
    <text evidence="1">The sequence shown here is derived from an EMBL/GenBank/DDBJ whole genome shotgun (WGS) entry which is preliminary data.</text>
</comment>
<evidence type="ECO:0000313" key="2">
    <source>
        <dbReference type="Proteomes" id="UP000806077"/>
    </source>
</evidence>
<dbReference type="EMBL" id="WXXV01000001">
    <property type="protein sequence ID" value="MBE7694036.1"/>
    <property type="molecule type" value="Genomic_DNA"/>
</dbReference>